<evidence type="ECO:0000313" key="2">
    <source>
        <dbReference type="Proteomes" id="UP000252558"/>
    </source>
</evidence>
<dbReference type="AlphaFoldDB" id="A0A368N6J9"/>
<dbReference type="EMBL" id="QPID01000012">
    <property type="protein sequence ID" value="RCU45174.1"/>
    <property type="molecule type" value="Genomic_DNA"/>
</dbReference>
<keyword evidence="2" id="KW-1185">Reference proteome</keyword>
<protein>
    <submittedName>
        <fullName evidence="1">Uncharacterized protein</fullName>
    </submittedName>
</protein>
<gene>
    <name evidence="1" type="ORF">DU002_17255</name>
</gene>
<evidence type="ECO:0000313" key="1">
    <source>
        <dbReference type="EMBL" id="RCU45174.1"/>
    </source>
</evidence>
<reference evidence="1 2" key="1">
    <citation type="submission" date="2018-07" db="EMBL/GenBank/DDBJ databases">
        <title>Corallincola holothuriorum sp. nov., a new facultative anaerobe isolated from sea cucumber Apostichopus japonicus.</title>
        <authorList>
            <person name="Xia H."/>
        </authorList>
    </citation>
    <scope>NUCLEOTIDE SEQUENCE [LARGE SCALE GENOMIC DNA]</scope>
    <source>
        <strain evidence="1 2">C4</strain>
    </source>
</reference>
<comment type="caution">
    <text evidence="1">The sequence shown here is derived from an EMBL/GenBank/DDBJ whole genome shotgun (WGS) entry which is preliminary data.</text>
</comment>
<dbReference type="Proteomes" id="UP000252558">
    <property type="component" value="Unassembled WGS sequence"/>
</dbReference>
<proteinExistence type="predicted"/>
<organism evidence="1 2">
    <name type="scientific">Corallincola holothuriorum</name>
    <dbReference type="NCBI Taxonomy" id="2282215"/>
    <lineage>
        <taxon>Bacteria</taxon>
        <taxon>Pseudomonadati</taxon>
        <taxon>Pseudomonadota</taxon>
        <taxon>Gammaproteobacteria</taxon>
        <taxon>Alteromonadales</taxon>
        <taxon>Psychromonadaceae</taxon>
        <taxon>Corallincola</taxon>
    </lineage>
</organism>
<dbReference type="RefSeq" id="WP_114339693.1">
    <property type="nucleotide sequence ID" value="NZ_QPID01000012.1"/>
</dbReference>
<accession>A0A368N6J9</accession>
<name>A0A368N6J9_9GAMM</name>
<sequence>MKIKKLVYGVLGVAALFALQHSSEGEALIMDRVLAWANQTPFYAQARVRYSVKGIEGEGLLLFQLNPLDGCRNTLKDFIAEVTRCEDCELTSISCSISPTPYQKQLLDGDDGERGYMLVQHSSDDMSRAVLQYWGLDHQQWFQVCQSMRGNLSDTNLQARCI</sequence>